<keyword evidence="4 6" id="KW-0235">DNA replication</keyword>
<dbReference type="InterPro" id="IPR036224">
    <property type="entry name" value="GINS_bundle-like_dom_sf"/>
</dbReference>
<gene>
    <name evidence="9" type="ORF">SeLEV6574_g00285</name>
    <name evidence="10" type="ORF">SeMB42_g00793</name>
</gene>
<protein>
    <recommendedName>
        <fullName evidence="3 6">DNA replication complex GINS protein SLD5</fullName>
    </recommendedName>
</protein>
<evidence type="ECO:0000256" key="1">
    <source>
        <dbReference type="ARBA" id="ARBA00004123"/>
    </source>
</evidence>
<name>A0A507DIZ1_9FUNG</name>
<dbReference type="AlphaFoldDB" id="A0A507DIZ1"/>
<comment type="caution">
    <text evidence="9">The sequence shown here is derived from an EMBL/GenBank/DDBJ whole genome shotgun (WGS) entry which is preliminary data.</text>
</comment>
<evidence type="ECO:0000313" key="9">
    <source>
        <dbReference type="EMBL" id="TPX51486.1"/>
    </source>
</evidence>
<dbReference type="CDD" id="cd11711">
    <property type="entry name" value="GINS_A_Sld5"/>
    <property type="match status" value="1"/>
</dbReference>
<evidence type="ECO:0000256" key="2">
    <source>
        <dbReference type="ARBA" id="ARBA00008187"/>
    </source>
</evidence>
<evidence type="ECO:0000256" key="6">
    <source>
        <dbReference type="PIRNR" id="PIRNR007764"/>
    </source>
</evidence>
<dbReference type="GO" id="GO:0006261">
    <property type="term" value="P:DNA-templated DNA replication"/>
    <property type="evidence" value="ECO:0007669"/>
    <property type="project" value="InterPro"/>
</dbReference>
<keyword evidence="5 6" id="KW-0539">Nucleus</keyword>
<evidence type="ECO:0000313" key="10">
    <source>
        <dbReference type="EMBL" id="TPX53406.1"/>
    </source>
</evidence>
<dbReference type="CDD" id="cd21692">
    <property type="entry name" value="GINS_B_Sld5"/>
    <property type="match status" value="1"/>
</dbReference>
<dbReference type="VEuPathDB" id="FungiDB:SeMB42_g00793"/>
<evidence type="ECO:0000256" key="4">
    <source>
        <dbReference type="ARBA" id="ARBA00022705"/>
    </source>
</evidence>
<keyword evidence="11" id="KW-1185">Reference proteome</keyword>
<reference evidence="11 12" key="1">
    <citation type="journal article" date="2019" name="Sci. Rep.">
        <title>Comparative genomics of chytrid fungi reveal insights into the obligate biotrophic and pathogenic lifestyle of Synchytrium endobioticum.</title>
        <authorList>
            <person name="van de Vossenberg B.T.L.H."/>
            <person name="Warris S."/>
            <person name="Nguyen H.D.T."/>
            <person name="van Gent-Pelzer M.P.E."/>
            <person name="Joly D.L."/>
            <person name="van de Geest H.C."/>
            <person name="Bonants P.J.M."/>
            <person name="Smith D.S."/>
            <person name="Levesque C.A."/>
            <person name="van der Lee T.A.J."/>
        </authorList>
    </citation>
    <scope>NUCLEOTIDE SEQUENCE [LARGE SCALE GENOMIC DNA]</scope>
    <source>
        <strain evidence="9 12">LEV6574</strain>
        <strain evidence="10 11">MB42</strain>
    </source>
</reference>
<comment type="subcellular location">
    <subcellularLocation>
        <location evidence="1 6">Nucleus</location>
    </subcellularLocation>
</comment>
<evidence type="ECO:0000256" key="5">
    <source>
        <dbReference type="ARBA" id="ARBA00023242"/>
    </source>
</evidence>
<sequence>MLSEGNDVDHEQTYANDDVKALTHAWVNERCSPELLPYESTLMANLLEMLDAQSNNIDSLRDGKPDNAFLQVLYQQEMERIKFVMRSYLRARLAKIEEHSMHCLREQDYRRRMSPQELAFAERYDEMLQKHYIKSSLDELHPSLQRLDEATEQSNMVQIPDLDNAVFCRVVQDVGDFQIGDRGTTVTMERGNVYIVKYRAIRTLLADKKVELL</sequence>
<dbReference type="PANTHER" id="PTHR21206:SF0">
    <property type="entry name" value="DNA REPLICATION COMPLEX GINS PROTEIN SLD5"/>
    <property type="match status" value="1"/>
</dbReference>
<dbReference type="InterPro" id="IPR021151">
    <property type="entry name" value="GINS_A"/>
</dbReference>
<dbReference type="InterPro" id="IPR038749">
    <property type="entry name" value="Sld5_GINS_A"/>
</dbReference>
<comment type="function">
    <text evidence="6">The GINS complex plays an essential role in the initiation of DNA replication.</text>
</comment>
<proteinExistence type="inferred from homology"/>
<dbReference type="STRING" id="286115.A0A507DIZ1"/>
<evidence type="ECO:0000313" key="11">
    <source>
        <dbReference type="Proteomes" id="UP000317494"/>
    </source>
</evidence>
<evidence type="ECO:0000259" key="7">
    <source>
        <dbReference type="Pfam" id="PF05916"/>
    </source>
</evidence>
<dbReference type="Proteomes" id="UP000317494">
    <property type="component" value="Unassembled WGS sequence"/>
</dbReference>
<dbReference type="SUPFAM" id="SSF160059">
    <property type="entry name" value="PriA/YqbF domain"/>
    <property type="match status" value="1"/>
</dbReference>
<dbReference type="InterPro" id="IPR031633">
    <property type="entry name" value="SLD5_C"/>
</dbReference>
<dbReference type="GO" id="GO:0000811">
    <property type="term" value="C:GINS complex"/>
    <property type="evidence" value="ECO:0007669"/>
    <property type="project" value="UniProtKB-UniRule"/>
</dbReference>
<dbReference type="SUPFAM" id="SSF158573">
    <property type="entry name" value="GINS helical bundle-like"/>
    <property type="match status" value="1"/>
</dbReference>
<dbReference type="EMBL" id="QEAM01000004">
    <property type="protein sequence ID" value="TPX51486.1"/>
    <property type="molecule type" value="Genomic_DNA"/>
</dbReference>
<feature type="domain" description="DNA replication complex GINS protein SLD5 C-terminal" evidence="8">
    <location>
        <begin position="160"/>
        <end position="213"/>
    </location>
</feature>
<dbReference type="Gene3D" id="1.20.58.1030">
    <property type="match status" value="1"/>
</dbReference>
<evidence type="ECO:0000259" key="8">
    <source>
        <dbReference type="Pfam" id="PF16922"/>
    </source>
</evidence>
<evidence type="ECO:0000256" key="3">
    <source>
        <dbReference type="ARBA" id="ARBA00014804"/>
    </source>
</evidence>
<dbReference type="EMBL" id="QEAN01000017">
    <property type="protein sequence ID" value="TPX53406.1"/>
    <property type="molecule type" value="Genomic_DNA"/>
</dbReference>
<dbReference type="PANTHER" id="PTHR21206">
    <property type="entry name" value="SLD5 PROTEIN"/>
    <property type="match status" value="1"/>
</dbReference>
<organism evidence="9 12">
    <name type="scientific">Synchytrium endobioticum</name>
    <dbReference type="NCBI Taxonomy" id="286115"/>
    <lineage>
        <taxon>Eukaryota</taxon>
        <taxon>Fungi</taxon>
        <taxon>Fungi incertae sedis</taxon>
        <taxon>Chytridiomycota</taxon>
        <taxon>Chytridiomycota incertae sedis</taxon>
        <taxon>Chytridiomycetes</taxon>
        <taxon>Synchytriales</taxon>
        <taxon>Synchytriaceae</taxon>
        <taxon>Synchytrium</taxon>
    </lineage>
</organism>
<dbReference type="OrthoDB" id="338231at2759"/>
<dbReference type="GO" id="GO:0000727">
    <property type="term" value="P:double-strand break repair via break-induced replication"/>
    <property type="evidence" value="ECO:0007669"/>
    <property type="project" value="TreeGrafter"/>
</dbReference>
<dbReference type="InterPro" id="IPR008591">
    <property type="entry name" value="GINS_Sld5"/>
</dbReference>
<accession>A0A507DIZ1</accession>
<dbReference type="PIRSF" id="PIRSF007764">
    <property type="entry name" value="Sld5"/>
    <property type="match status" value="1"/>
</dbReference>
<dbReference type="Pfam" id="PF05916">
    <property type="entry name" value="Sld5"/>
    <property type="match status" value="1"/>
</dbReference>
<dbReference type="Proteomes" id="UP000320475">
    <property type="component" value="Unassembled WGS sequence"/>
</dbReference>
<feature type="domain" description="GINS subunit" evidence="7">
    <location>
        <begin position="47"/>
        <end position="132"/>
    </location>
</feature>
<comment type="similarity">
    <text evidence="2 6">Belongs to the GINS4/SLD5 family.</text>
</comment>
<dbReference type="Pfam" id="PF16922">
    <property type="entry name" value="SLD5_C"/>
    <property type="match status" value="1"/>
</dbReference>
<evidence type="ECO:0000313" key="12">
    <source>
        <dbReference type="Proteomes" id="UP000320475"/>
    </source>
</evidence>